<dbReference type="EMBL" id="MQWD01000001">
    <property type="protein sequence ID" value="PAP77206.1"/>
    <property type="molecule type" value="Genomic_DNA"/>
</dbReference>
<evidence type="ECO:0000313" key="2">
    <source>
        <dbReference type="Proteomes" id="UP000216339"/>
    </source>
</evidence>
<protein>
    <recommendedName>
        <fullName evidence="3">Lipoprotein</fullName>
    </recommendedName>
</protein>
<proteinExistence type="predicted"/>
<evidence type="ECO:0008006" key="3">
    <source>
        <dbReference type="Google" id="ProtNLM"/>
    </source>
</evidence>
<gene>
    <name evidence="1" type="ORF">BSZ37_12575</name>
</gene>
<dbReference type="Proteomes" id="UP000216339">
    <property type="component" value="Unassembled WGS sequence"/>
</dbReference>
<accession>A0A271J123</accession>
<comment type="caution">
    <text evidence="1">The sequence shown here is derived from an EMBL/GenBank/DDBJ whole genome shotgun (WGS) entry which is preliminary data.</text>
</comment>
<name>A0A271J123_9BACT</name>
<reference evidence="1 2" key="1">
    <citation type="submission" date="2016-11" db="EMBL/GenBank/DDBJ databases">
        <title>Study of marine rhodopsin-containing bacteria.</title>
        <authorList>
            <person name="Yoshizawa S."/>
            <person name="Kumagai Y."/>
            <person name="Kogure K."/>
        </authorList>
    </citation>
    <scope>NUCLEOTIDE SEQUENCE [LARGE SCALE GENOMIC DNA]</scope>
    <source>
        <strain evidence="1 2">SAORIC-28</strain>
    </source>
</reference>
<dbReference type="PROSITE" id="PS51257">
    <property type="entry name" value="PROKAR_LIPOPROTEIN"/>
    <property type="match status" value="1"/>
</dbReference>
<sequence>MKQTAALICLLLAGCATSDADRRAACEEAFQSGGDWYSVVQTDDWRIGALPFWSSPEAVRSALGTPDTVRSEFPWSDDLGVIAYPRHPSGPVTFNTLGDSLAYPKQFELGDNVLLTDRGRFGAGTPLSEFRNAFPESYRCRDWPLGAGWSDGLYESELAVDDTSRVARVALWFRDGGLVAVGVSQYAADEEHRTPPR</sequence>
<dbReference type="AlphaFoldDB" id="A0A271J123"/>
<evidence type="ECO:0000313" key="1">
    <source>
        <dbReference type="EMBL" id="PAP77206.1"/>
    </source>
</evidence>
<organism evidence="1 2">
    <name type="scientific">Rubrivirga marina</name>
    <dbReference type="NCBI Taxonomy" id="1196024"/>
    <lineage>
        <taxon>Bacteria</taxon>
        <taxon>Pseudomonadati</taxon>
        <taxon>Rhodothermota</taxon>
        <taxon>Rhodothermia</taxon>
        <taxon>Rhodothermales</taxon>
        <taxon>Rubricoccaceae</taxon>
        <taxon>Rubrivirga</taxon>
    </lineage>
</organism>
<keyword evidence="2" id="KW-1185">Reference proteome</keyword>